<dbReference type="Proteomes" id="UP000298138">
    <property type="component" value="Unassembled WGS sequence"/>
</dbReference>
<feature type="region of interest" description="Disordered" evidence="1">
    <location>
        <begin position="1"/>
        <end position="20"/>
    </location>
</feature>
<sequence length="219" mass="23191">MSSSSSDITSSTSSITSHSITTPPRFFNKSSYSAHGALAISTRSGNTLEAFSSFTPVSSTHGLGYSIAPARTPSRMLSRPHRGVLGFEDVERENRVVGRVLGRDKGFVDAAHEYIVGFRGVRPCGTKSSTAILLEVGSAQGLAVDERRRGEVDGEYQERISSPGGRLRRDSWCGRAAAGEVSAMTREESVLGLAMSCAPPGEPGIPVVVAEVVLVYVAD</sequence>
<proteinExistence type="predicted"/>
<name>A0A4S2MIY4_9PEZI</name>
<accession>A0A4S2MIY4</accession>
<dbReference type="AlphaFoldDB" id="A0A4S2MIY4"/>
<evidence type="ECO:0000256" key="1">
    <source>
        <dbReference type="SAM" id="MobiDB-lite"/>
    </source>
</evidence>
<evidence type="ECO:0000313" key="2">
    <source>
        <dbReference type="EMBL" id="TGZ76782.1"/>
    </source>
</evidence>
<dbReference type="EMBL" id="ML220166">
    <property type="protein sequence ID" value="TGZ76782.1"/>
    <property type="molecule type" value="Genomic_DNA"/>
</dbReference>
<protein>
    <submittedName>
        <fullName evidence="2">Uncharacterized protein</fullName>
    </submittedName>
</protein>
<dbReference type="InParanoid" id="A0A4S2MIY4"/>
<organism evidence="2 3">
    <name type="scientific">Ascodesmis nigricans</name>
    <dbReference type="NCBI Taxonomy" id="341454"/>
    <lineage>
        <taxon>Eukaryota</taxon>
        <taxon>Fungi</taxon>
        <taxon>Dikarya</taxon>
        <taxon>Ascomycota</taxon>
        <taxon>Pezizomycotina</taxon>
        <taxon>Pezizomycetes</taxon>
        <taxon>Pezizales</taxon>
        <taxon>Ascodesmidaceae</taxon>
        <taxon>Ascodesmis</taxon>
    </lineage>
</organism>
<gene>
    <name evidence="2" type="ORF">EX30DRAFT_389180</name>
</gene>
<keyword evidence="3" id="KW-1185">Reference proteome</keyword>
<evidence type="ECO:0000313" key="3">
    <source>
        <dbReference type="Proteomes" id="UP000298138"/>
    </source>
</evidence>
<reference evidence="2 3" key="1">
    <citation type="submission" date="2019-04" db="EMBL/GenBank/DDBJ databases">
        <title>Comparative genomics and transcriptomics to analyze fruiting body development in filamentous ascomycetes.</title>
        <authorList>
            <consortium name="DOE Joint Genome Institute"/>
            <person name="Lutkenhaus R."/>
            <person name="Traeger S."/>
            <person name="Breuer J."/>
            <person name="Kuo A."/>
            <person name="Lipzen A."/>
            <person name="Pangilinan J."/>
            <person name="Dilworth D."/>
            <person name="Sandor L."/>
            <person name="Poggeler S."/>
            <person name="Barry K."/>
            <person name="Grigoriev I.V."/>
            <person name="Nowrousian M."/>
        </authorList>
    </citation>
    <scope>NUCLEOTIDE SEQUENCE [LARGE SCALE GENOMIC DNA]</scope>
    <source>
        <strain evidence="2 3">CBS 389.68</strain>
    </source>
</reference>